<proteinExistence type="predicted"/>
<keyword evidence="2" id="KW-1133">Transmembrane helix</keyword>
<evidence type="ECO:0000256" key="2">
    <source>
        <dbReference type="SAM" id="Phobius"/>
    </source>
</evidence>
<dbReference type="AlphaFoldDB" id="A0A9P7B514"/>
<comment type="caution">
    <text evidence="3">The sequence shown here is derived from an EMBL/GenBank/DDBJ whole genome shotgun (WGS) entry which is preliminary data.</text>
</comment>
<keyword evidence="4" id="KW-1185">Reference proteome</keyword>
<evidence type="ECO:0000313" key="4">
    <source>
        <dbReference type="Proteomes" id="UP000750334"/>
    </source>
</evidence>
<organism evidence="3 4">
    <name type="scientific">Maudiozyma exigua</name>
    <name type="common">Yeast</name>
    <name type="synonym">Kazachstania exigua</name>
    <dbReference type="NCBI Taxonomy" id="34358"/>
    <lineage>
        <taxon>Eukaryota</taxon>
        <taxon>Fungi</taxon>
        <taxon>Dikarya</taxon>
        <taxon>Ascomycota</taxon>
        <taxon>Saccharomycotina</taxon>
        <taxon>Saccharomycetes</taxon>
        <taxon>Saccharomycetales</taxon>
        <taxon>Saccharomycetaceae</taxon>
        <taxon>Maudiozyma</taxon>
    </lineage>
</organism>
<dbReference type="Proteomes" id="UP000750334">
    <property type="component" value="Unassembled WGS sequence"/>
</dbReference>
<feature type="compositionally biased region" description="Basic and acidic residues" evidence="1">
    <location>
        <begin position="105"/>
        <end position="127"/>
    </location>
</feature>
<sequence length="263" mass="29431">MSTLNHSYTFKSLAGNNQESGMRAHALCDGTIKEVTPHDWTDGFKSELTKHQGSLIVISEDDTSDDLKTALTTYAHWCTNGTKEFQSLENGMEFVYMENNLNNKAERNIDNDNDKEIENDDTHKTEHNNNNNTQHIAMKIARVKTIIKGNLLVITGSFPDITITPPTTFDVQNAATGSQKLDDNKTQFSGTLRWAISIFVSLLLSIGITAVYYSNQKENYTKRDLLIATSIIGACGIISVRLVFKFIGRWSMKRKISNVAEDA</sequence>
<accession>A0A9P7B514</accession>
<name>A0A9P7B514_MAUEX</name>
<keyword evidence="2" id="KW-0812">Transmembrane</keyword>
<reference evidence="3 4" key="1">
    <citation type="submission" date="2020-11" db="EMBL/GenBank/DDBJ databases">
        <title>Kefir isolates.</title>
        <authorList>
            <person name="Marcisauskas S."/>
            <person name="Kim Y."/>
            <person name="Blasche S."/>
        </authorList>
    </citation>
    <scope>NUCLEOTIDE SEQUENCE [LARGE SCALE GENOMIC DNA]</scope>
    <source>
        <strain evidence="3 4">OG2</strain>
    </source>
</reference>
<evidence type="ECO:0000256" key="1">
    <source>
        <dbReference type="SAM" id="MobiDB-lite"/>
    </source>
</evidence>
<feature type="transmembrane region" description="Helical" evidence="2">
    <location>
        <begin position="225"/>
        <end position="244"/>
    </location>
</feature>
<keyword evidence="2" id="KW-0472">Membrane</keyword>
<gene>
    <name evidence="3" type="ORF">C6P45_001735</name>
</gene>
<feature type="region of interest" description="Disordered" evidence="1">
    <location>
        <begin position="105"/>
        <end position="130"/>
    </location>
</feature>
<protein>
    <submittedName>
        <fullName evidence="3">Uncharacterized protein</fullName>
    </submittedName>
</protein>
<evidence type="ECO:0000313" key="3">
    <source>
        <dbReference type="EMBL" id="KAG0659826.1"/>
    </source>
</evidence>
<dbReference type="EMBL" id="PUHR01000186">
    <property type="protein sequence ID" value="KAG0659826.1"/>
    <property type="molecule type" value="Genomic_DNA"/>
</dbReference>
<feature type="transmembrane region" description="Helical" evidence="2">
    <location>
        <begin position="194"/>
        <end position="213"/>
    </location>
</feature>